<dbReference type="Pfam" id="PF05605">
    <property type="entry name" value="zf-Di19"/>
    <property type="match status" value="1"/>
</dbReference>
<dbReference type="GO" id="GO:0006357">
    <property type="term" value="P:regulation of transcription by RNA polymerase II"/>
    <property type="evidence" value="ECO:0007669"/>
    <property type="project" value="TreeGrafter"/>
</dbReference>
<dbReference type="OrthoDB" id="19132at2759"/>
<feature type="compositionally biased region" description="Polar residues" evidence="6">
    <location>
        <begin position="266"/>
        <end position="277"/>
    </location>
</feature>
<protein>
    <submittedName>
        <fullName evidence="9">BTB domain-containing protein</fullName>
    </submittedName>
</protein>
<gene>
    <name evidence="9" type="ORF">AMK59_8717</name>
</gene>
<dbReference type="SUPFAM" id="SSF57667">
    <property type="entry name" value="beta-beta-alpha zinc fingers"/>
    <property type="match status" value="2"/>
</dbReference>
<keyword evidence="4" id="KW-0539">Nucleus</keyword>
<dbReference type="GO" id="GO:0005634">
    <property type="term" value="C:nucleus"/>
    <property type="evidence" value="ECO:0007669"/>
    <property type="project" value="UniProtKB-SubCell"/>
</dbReference>
<accession>A0A0T6AX47</accession>
<dbReference type="InterPro" id="IPR008598">
    <property type="entry name" value="Di19_Zn-bd"/>
</dbReference>
<evidence type="ECO:0000313" key="10">
    <source>
        <dbReference type="Proteomes" id="UP000051574"/>
    </source>
</evidence>
<dbReference type="PROSITE" id="PS50097">
    <property type="entry name" value="BTB"/>
    <property type="match status" value="1"/>
</dbReference>
<proteinExistence type="predicted"/>
<dbReference type="CDD" id="cd18315">
    <property type="entry name" value="BTB_POZ_BAB-like"/>
    <property type="match status" value="1"/>
</dbReference>
<comment type="subcellular location">
    <subcellularLocation>
        <location evidence="1">Nucleus</location>
    </subcellularLocation>
</comment>
<dbReference type="PROSITE" id="PS50157">
    <property type="entry name" value="ZINC_FINGER_C2H2_2"/>
    <property type="match status" value="2"/>
</dbReference>
<dbReference type="FunFam" id="3.30.160.60:FF:001861">
    <property type="entry name" value="Protein tramtrack, beta isoform"/>
    <property type="match status" value="1"/>
</dbReference>
<keyword evidence="2" id="KW-0805">Transcription regulation</keyword>
<feature type="compositionally biased region" description="Basic and acidic residues" evidence="6">
    <location>
        <begin position="243"/>
        <end position="259"/>
    </location>
</feature>
<evidence type="ECO:0000256" key="2">
    <source>
        <dbReference type="ARBA" id="ARBA00023015"/>
    </source>
</evidence>
<dbReference type="GO" id="GO:0061061">
    <property type="term" value="P:muscle structure development"/>
    <property type="evidence" value="ECO:0007669"/>
    <property type="project" value="UniProtKB-ARBA"/>
</dbReference>
<dbReference type="GO" id="GO:0042051">
    <property type="term" value="P:compound eye photoreceptor development"/>
    <property type="evidence" value="ECO:0007669"/>
    <property type="project" value="UniProtKB-ARBA"/>
</dbReference>
<keyword evidence="5" id="KW-0862">Zinc</keyword>
<keyword evidence="10" id="KW-1185">Reference proteome</keyword>
<dbReference type="GO" id="GO:0048477">
    <property type="term" value="P:oogenesis"/>
    <property type="evidence" value="ECO:0007669"/>
    <property type="project" value="UniProtKB-ARBA"/>
</dbReference>
<dbReference type="SUPFAM" id="SSF54695">
    <property type="entry name" value="POZ domain"/>
    <property type="match status" value="1"/>
</dbReference>
<dbReference type="PANTHER" id="PTHR23110:SF82">
    <property type="entry name" value="PROTEIN TRAMTRACK, ALPHA ISOFORM"/>
    <property type="match status" value="1"/>
</dbReference>
<evidence type="ECO:0000259" key="7">
    <source>
        <dbReference type="PROSITE" id="PS50097"/>
    </source>
</evidence>
<name>A0A0T6AX47_9SCAR</name>
<dbReference type="InterPro" id="IPR013087">
    <property type="entry name" value="Znf_C2H2_type"/>
</dbReference>
<evidence type="ECO:0000256" key="5">
    <source>
        <dbReference type="PROSITE-ProRule" id="PRU00042"/>
    </source>
</evidence>
<dbReference type="PANTHER" id="PTHR23110">
    <property type="entry name" value="BTB DOMAIN TRANSCRIPTION FACTOR"/>
    <property type="match status" value="1"/>
</dbReference>
<evidence type="ECO:0000259" key="8">
    <source>
        <dbReference type="PROSITE" id="PS50157"/>
    </source>
</evidence>
<dbReference type="EMBL" id="LJIG01022598">
    <property type="protein sequence ID" value="KRT79724.1"/>
    <property type="molecule type" value="Genomic_DNA"/>
</dbReference>
<feature type="domain" description="C2H2-type" evidence="8">
    <location>
        <begin position="419"/>
        <end position="447"/>
    </location>
</feature>
<evidence type="ECO:0000256" key="6">
    <source>
        <dbReference type="SAM" id="MobiDB-lite"/>
    </source>
</evidence>
<dbReference type="FunFam" id="3.30.710.10:FF:000091">
    <property type="entry name" value="Lola, isoform F"/>
    <property type="match status" value="1"/>
</dbReference>
<feature type="domain" description="BTB" evidence="7">
    <location>
        <begin position="57"/>
        <end position="122"/>
    </location>
</feature>
<sequence>MNSLKYRYQAQYHHQSAGSSPAQPSNMSSQRFCLRWNNHQSNLLSVFDQLLHDESFVDVTLAVEGKLLKAHKMVLSACSPYFQTLFVNHPDKHPIVILKDVPYNDMRSLLDFMYRGEVSVDQDRLTAFLRVAESLRIKGLTEVNEEKCDSITSSLTQNQQHSQLQRLQPQKRFNSLNMLGNALLQPKRKRGRPRKLSGSSNGTPGVDDFDRSDNLVQGSPEMLEVKMGMDGFTGNNSDTSSGKNDRENDMDENNVKDENEPVAGTSKEQNFNTSIAKSENDFPPADDKENSPNIRCIDFNTSLHEEYNLPYTDLVISDTEMEENDNDIQEVDANYDGIDIKLDPKAFLDNVMDQNSNSNTPKKKNSSCYDFEEDGNFEIILDDPVFDMKPTKYEKTNKKISDPDKSARDFCVREKDNLYRCTVCDRVYTHISNFCRHYMTSHRLDVKMFSCPICMKDFTRKDNMLAHLKIIHKQQNLVP</sequence>
<reference evidence="9 10" key="1">
    <citation type="submission" date="2015-09" db="EMBL/GenBank/DDBJ databases">
        <title>Draft genome of the scarab beetle Oryctes borbonicus.</title>
        <authorList>
            <person name="Meyer J.M."/>
            <person name="Markov G.V."/>
            <person name="Baskaran P."/>
            <person name="Herrmann M."/>
            <person name="Sommer R.J."/>
            <person name="Roedelsperger C."/>
        </authorList>
    </citation>
    <scope>NUCLEOTIDE SEQUENCE [LARGE SCALE GENOMIC DNA]</scope>
    <source>
        <strain evidence="9">OB123</strain>
        <tissue evidence="9">Whole animal</tissue>
    </source>
</reference>
<comment type="caution">
    <text evidence="9">The sequence shown here is derived from an EMBL/GenBank/DDBJ whole genome shotgun (WGS) entry which is preliminary data.</text>
</comment>
<dbReference type="GO" id="GO:0008270">
    <property type="term" value="F:zinc ion binding"/>
    <property type="evidence" value="ECO:0007669"/>
    <property type="project" value="UniProtKB-KW"/>
</dbReference>
<organism evidence="9 10">
    <name type="scientific">Oryctes borbonicus</name>
    <dbReference type="NCBI Taxonomy" id="1629725"/>
    <lineage>
        <taxon>Eukaryota</taxon>
        <taxon>Metazoa</taxon>
        <taxon>Ecdysozoa</taxon>
        <taxon>Arthropoda</taxon>
        <taxon>Hexapoda</taxon>
        <taxon>Insecta</taxon>
        <taxon>Pterygota</taxon>
        <taxon>Neoptera</taxon>
        <taxon>Endopterygota</taxon>
        <taxon>Coleoptera</taxon>
        <taxon>Polyphaga</taxon>
        <taxon>Scarabaeiformia</taxon>
        <taxon>Scarabaeidae</taxon>
        <taxon>Dynastinae</taxon>
        <taxon>Oryctes</taxon>
    </lineage>
</organism>
<feature type="region of interest" description="Disordered" evidence="6">
    <location>
        <begin position="227"/>
        <end position="292"/>
    </location>
</feature>
<dbReference type="SMART" id="SM00225">
    <property type="entry name" value="BTB"/>
    <property type="match status" value="1"/>
</dbReference>
<evidence type="ECO:0000256" key="1">
    <source>
        <dbReference type="ARBA" id="ARBA00004123"/>
    </source>
</evidence>
<feature type="compositionally biased region" description="Polar residues" evidence="6">
    <location>
        <begin position="233"/>
        <end position="242"/>
    </location>
</feature>
<dbReference type="GO" id="GO:0045165">
    <property type="term" value="P:cell fate commitment"/>
    <property type="evidence" value="ECO:0007669"/>
    <property type="project" value="UniProtKB-ARBA"/>
</dbReference>
<evidence type="ECO:0000313" key="9">
    <source>
        <dbReference type="EMBL" id="KRT79724.1"/>
    </source>
</evidence>
<dbReference type="GO" id="GO:0002009">
    <property type="term" value="P:morphogenesis of an epithelium"/>
    <property type="evidence" value="ECO:0007669"/>
    <property type="project" value="UniProtKB-ARBA"/>
</dbReference>
<feature type="compositionally biased region" description="Basic residues" evidence="6">
    <location>
        <begin position="186"/>
        <end position="195"/>
    </location>
</feature>
<dbReference type="Gene3D" id="3.30.710.10">
    <property type="entry name" value="Potassium Channel Kv1.1, Chain A"/>
    <property type="match status" value="1"/>
</dbReference>
<dbReference type="InterPro" id="IPR000210">
    <property type="entry name" value="BTB/POZ_dom"/>
</dbReference>
<dbReference type="InterPro" id="IPR036236">
    <property type="entry name" value="Znf_C2H2_sf"/>
</dbReference>
<feature type="region of interest" description="Disordered" evidence="6">
    <location>
        <begin position="182"/>
        <end position="215"/>
    </location>
</feature>
<evidence type="ECO:0000256" key="4">
    <source>
        <dbReference type="ARBA" id="ARBA00023242"/>
    </source>
</evidence>
<keyword evidence="3" id="KW-0804">Transcription</keyword>
<keyword evidence="5" id="KW-0863">Zinc-finger</keyword>
<dbReference type="AlphaFoldDB" id="A0A0T6AX47"/>
<dbReference type="PROSITE" id="PS00028">
    <property type="entry name" value="ZINC_FINGER_C2H2_1"/>
    <property type="match status" value="2"/>
</dbReference>
<dbReference type="Proteomes" id="UP000051574">
    <property type="component" value="Unassembled WGS sequence"/>
</dbReference>
<dbReference type="InterPro" id="IPR051095">
    <property type="entry name" value="Dros_DevTransReg"/>
</dbReference>
<dbReference type="GO" id="GO:0045466">
    <property type="term" value="P:R7 cell differentiation"/>
    <property type="evidence" value="ECO:0007669"/>
    <property type="project" value="UniProtKB-ARBA"/>
</dbReference>
<dbReference type="Gene3D" id="3.30.160.60">
    <property type="entry name" value="Classic Zinc Finger"/>
    <property type="match status" value="2"/>
</dbReference>
<evidence type="ECO:0000256" key="3">
    <source>
        <dbReference type="ARBA" id="ARBA00023163"/>
    </source>
</evidence>
<feature type="domain" description="C2H2-type" evidence="8">
    <location>
        <begin position="449"/>
        <end position="477"/>
    </location>
</feature>
<dbReference type="Pfam" id="PF00651">
    <property type="entry name" value="BTB"/>
    <property type="match status" value="1"/>
</dbReference>
<dbReference type="InterPro" id="IPR011333">
    <property type="entry name" value="SKP1/BTB/POZ_sf"/>
</dbReference>
<keyword evidence="5" id="KW-0479">Metal-binding</keyword>
<dbReference type="SMART" id="SM00355">
    <property type="entry name" value="ZnF_C2H2"/>
    <property type="match status" value="2"/>
</dbReference>